<dbReference type="AlphaFoldDB" id="A0A4Y2IXB1"/>
<evidence type="ECO:0000313" key="2">
    <source>
        <dbReference type="Proteomes" id="UP000499080"/>
    </source>
</evidence>
<reference evidence="1 2" key="1">
    <citation type="journal article" date="2019" name="Sci. Rep.">
        <title>Orb-weaving spider Araneus ventricosus genome elucidates the spidroin gene catalogue.</title>
        <authorList>
            <person name="Kono N."/>
            <person name="Nakamura H."/>
            <person name="Ohtoshi R."/>
            <person name="Moran D.A.P."/>
            <person name="Shinohara A."/>
            <person name="Yoshida Y."/>
            <person name="Fujiwara M."/>
            <person name="Mori M."/>
            <person name="Tomita M."/>
            <person name="Arakawa K."/>
        </authorList>
    </citation>
    <scope>NUCLEOTIDE SEQUENCE [LARGE SCALE GENOMIC DNA]</scope>
</reference>
<dbReference type="EMBL" id="BGPR01003017">
    <property type="protein sequence ID" value="GBM82561.1"/>
    <property type="molecule type" value="Genomic_DNA"/>
</dbReference>
<sequence>MTKSPPVHHALPLTCPAGWSDSSPPTLPIDLATMDSGPKGVFGRRNFNIPLSCRCQDDPVPDLFYPTGCECPSNLEMTCKRYLK</sequence>
<protein>
    <submittedName>
        <fullName evidence="1">Uncharacterized protein</fullName>
    </submittedName>
</protein>
<gene>
    <name evidence="1" type="ORF">AVEN_29346_1</name>
</gene>
<evidence type="ECO:0000313" key="1">
    <source>
        <dbReference type="EMBL" id="GBM82561.1"/>
    </source>
</evidence>
<name>A0A4Y2IXB1_ARAVE</name>
<proteinExistence type="predicted"/>
<accession>A0A4Y2IXB1</accession>
<comment type="caution">
    <text evidence="1">The sequence shown here is derived from an EMBL/GenBank/DDBJ whole genome shotgun (WGS) entry which is preliminary data.</text>
</comment>
<keyword evidence="2" id="KW-1185">Reference proteome</keyword>
<organism evidence="1 2">
    <name type="scientific">Araneus ventricosus</name>
    <name type="common">Orbweaver spider</name>
    <name type="synonym">Epeira ventricosa</name>
    <dbReference type="NCBI Taxonomy" id="182803"/>
    <lineage>
        <taxon>Eukaryota</taxon>
        <taxon>Metazoa</taxon>
        <taxon>Ecdysozoa</taxon>
        <taxon>Arthropoda</taxon>
        <taxon>Chelicerata</taxon>
        <taxon>Arachnida</taxon>
        <taxon>Araneae</taxon>
        <taxon>Araneomorphae</taxon>
        <taxon>Entelegynae</taxon>
        <taxon>Araneoidea</taxon>
        <taxon>Araneidae</taxon>
        <taxon>Araneus</taxon>
    </lineage>
</organism>
<dbReference type="Proteomes" id="UP000499080">
    <property type="component" value="Unassembled WGS sequence"/>
</dbReference>